<accession>A0A8J6FH58</accession>
<dbReference type="AlphaFoldDB" id="A0A8J6FH58"/>
<evidence type="ECO:0000313" key="1">
    <source>
        <dbReference type="EMBL" id="KAG9487917.1"/>
    </source>
</evidence>
<organism evidence="1 2">
    <name type="scientific">Eleutherodactylus coqui</name>
    <name type="common">Puerto Rican coqui</name>
    <dbReference type="NCBI Taxonomy" id="57060"/>
    <lineage>
        <taxon>Eukaryota</taxon>
        <taxon>Metazoa</taxon>
        <taxon>Chordata</taxon>
        <taxon>Craniata</taxon>
        <taxon>Vertebrata</taxon>
        <taxon>Euteleostomi</taxon>
        <taxon>Amphibia</taxon>
        <taxon>Batrachia</taxon>
        <taxon>Anura</taxon>
        <taxon>Neobatrachia</taxon>
        <taxon>Hyloidea</taxon>
        <taxon>Eleutherodactylidae</taxon>
        <taxon>Eleutherodactylinae</taxon>
        <taxon>Eleutherodactylus</taxon>
        <taxon>Eleutherodactylus</taxon>
    </lineage>
</organism>
<evidence type="ECO:0000313" key="2">
    <source>
        <dbReference type="Proteomes" id="UP000770717"/>
    </source>
</evidence>
<comment type="caution">
    <text evidence="1">The sequence shown here is derived from an EMBL/GenBank/DDBJ whole genome shotgun (WGS) entry which is preliminary data.</text>
</comment>
<sequence length="107" mass="12039">MPFIQYVFFCLSYMPIMNISSLLTPRSWAGSTADSKQCMGKPYSSHMLCYHIHIQPPTSLPDILHCILQSSSAGHCITKGRLDIILCTEQGLALRRVYWAGMNKCRG</sequence>
<dbReference type="Proteomes" id="UP000770717">
    <property type="component" value="Unassembled WGS sequence"/>
</dbReference>
<protein>
    <submittedName>
        <fullName evidence="1">Uncharacterized protein</fullName>
    </submittedName>
</protein>
<reference evidence="1" key="1">
    <citation type="thesis" date="2020" institute="ProQuest LLC" country="789 East Eisenhower Parkway, Ann Arbor, MI, USA">
        <title>Comparative Genomics and Chromosome Evolution.</title>
        <authorList>
            <person name="Mudd A.B."/>
        </authorList>
    </citation>
    <scope>NUCLEOTIDE SEQUENCE</scope>
    <source>
        <strain evidence="1">HN-11 Male</strain>
        <tissue evidence="1">Kidney and liver</tissue>
    </source>
</reference>
<gene>
    <name evidence="1" type="ORF">GDO78_007619</name>
</gene>
<dbReference type="EMBL" id="WNTK01000003">
    <property type="protein sequence ID" value="KAG9487917.1"/>
    <property type="molecule type" value="Genomic_DNA"/>
</dbReference>
<name>A0A8J6FH58_ELECQ</name>
<proteinExistence type="predicted"/>
<keyword evidence="2" id="KW-1185">Reference proteome</keyword>